<dbReference type="EMBL" id="GBXM01084751">
    <property type="protein sequence ID" value="JAH23826.1"/>
    <property type="molecule type" value="Transcribed_RNA"/>
</dbReference>
<dbReference type="AlphaFoldDB" id="A0A0E9R3V6"/>
<keyword evidence="1" id="KW-1133">Transmembrane helix</keyword>
<organism evidence="2">
    <name type="scientific">Anguilla anguilla</name>
    <name type="common">European freshwater eel</name>
    <name type="synonym">Muraena anguilla</name>
    <dbReference type="NCBI Taxonomy" id="7936"/>
    <lineage>
        <taxon>Eukaryota</taxon>
        <taxon>Metazoa</taxon>
        <taxon>Chordata</taxon>
        <taxon>Craniata</taxon>
        <taxon>Vertebrata</taxon>
        <taxon>Euteleostomi</taxon>
        <taxon>Actinopterygii</taxon>
        <taxon>Neopterygii</taxon>
        <taxon>Teleostei</taxon>
        <taxon>Anguilliformes</taxon>
        <taxon>Anguillidae</taxon>
        <taxon>Anguilla</taxon>
    </lineage>
</organism>
<evidence type="ECO:0000256" key="1">
    <source>
        <dbReference type="SAM" id="Phobius"/>
    </source>
</evidence>
<accession>A0A0E9R3V6</accession>
<protein>
    <submittedName>
        <fullName evidence="2">Uncharacterized protein</fullName>
    </submittedName>
</protein>
<feature type="transmembrane region" description="Helical" evidence="1">
    <location>
        <begin position="37"/>
        <end position="68"/>
    </location>
</feature>
<reference evidence="2" key="2">
    <citation type="journal article" date="2015" name="Fish Shellfish Immunol.">
        <title>Early steps in the European eel (Anguilla anguilla)-Vibrio vulnificus interaction in the gills: Role of the RtxA13 toxin.</title>
        <authorList>
            <person name="Callol A."/>
            <person name="Pajuelo D."/>
            <person name="Ebbesson L."/>
            <person name="Teles M."/>
            <person name="MacKenzie S."/>
            <person name="Amaro C."/>
        </authorList>
    </citation>
    <scope>NUCLEOTIDE SEQUENCE</scope>
</reference>
<evidence type="ECO:0000313" key="2">
    <source>
        <dbReference type="EMBL" id="JAH23826.1"/>
    </source>
</evidence>
<proteinExistence type="predicted"/>
<keyword evidence="1" id="KW-0472">Membrane</keyword>
<name>A0A0E9R3V6_ANGAN</name>
<reference evidence="2" key="1">
    <citation type="submission" date="2014-11" db="EMBL/GenBank/DDBJ databases">
        <authorList>
            <person name="Amaro Gonzalez C."/>
        </authorList>
    </citation>
    <scope>NUCLEOTIDE SEQUENCE</scope>
</reference>
<keyword evidence="1" id="KW-0812">Transmembrane</keyword>
<sequence length="69" mass="7734">MRSRSVPLHCGYSQFYSVCYNTPIVTFVLLFSRAVYVWSTLCCSTFCAVFIVCVMVYIVGLSCIAVCVL</sequence>
<feature type="transmembrane region" description="Helical" evidence="1">
    <location>
        <begin position="12"/>
        <end position="31"/>
    </location>
</feature>